<dbReference type="AlphaFoldDB" id="A0A2S4MJB9"/>
<dbReference type="Pfam" id="PF11387">
    <property type="entry name" value="DUF2795"/>
    <property type="match status" value="1"/>
</dbReference>
<evidence type="ECO:0000313" key="1">
    <source>
        <dbReference type="EMBL" id="POR54842.1"/>
    </source>
</evidence>
<gene>
    <name evidence="1" type="ORF">B0G62_102452</name>
</gene>
<evidence type="ECO:0000313" key="2">
    <source>
        <dbReference type="Proteomes" id="UP000237381"/>
    </source>
</evidence>
<dbReference type="OrthoDB" id="9100629at2"/>
<sequence>MPLTPASSISAAPGNPRDALIDRVQRAVNDVSYPAHPGTLIDAATQEHADPEVLEALRRLPDEAFGNFSEVSALIVAGLDARALPRREVPG</sequence>
<dbReference type="EMBL" id="PQGA01000002">
    <property type="protein sequence ID" value="POR54842.1"/>
    <property type="molecule type" value="Genomic_DNA"/>
</dbReference>
<accession>A0A2S4MJB9</accession>
<protein>
    <submittedName>
        <fullName evidence="1">Uncharacterized protein DUF2795</fullName>
    </submittedName>
</protein>
<comment type="caution">
    <text evidence="1">The sequence shown here is derived from an EMBL/GenBank/DDBJ whole genome shotgun (WGS) entry which is preliminary data.</text>
</comment>
<organism evidence="1 2">
    <name type="scientific">Paraburkholderia eburnea</name>
    <dbReference type="NCBI Taxonomy" id="1189126"/>
    <lineage>
        <taxon>Bacteria</taxon>
        <taxon>Pseudomonadati</taxon>
        <taxon>Pseudomonadota</taxon>
        <taxon>Betaproteobacteria</taxon>
        <taxon>Burkholderiales</taxon>
        <taxon>Burkholderiaceae</taxon>
        <taxon>Paraburkholderia</taxon>
    </lineage>
</organism>
<dbReference type="InterPro" id="IPR021527">
    <property type="entry name" value="DUF2795"/>
</dbReference>
<proteinExistence type="predicted"/>
<dbReference type="RefSeq" id="WP_103703374.1">
    <property type="nucleotide sequence ID" value="NZ_PQGA01000002.1"/>
</dbReference>
<dbReference type="Proteomes" id="UP000237381">
    <property type="component" value="Unassembled WGS sequence"/>
</dbReference>
<reference evidence="1 2" key="1">
    <citation type="submission" date="2018-01" db="EMBL/GenBank/DDBJ databases">
        <title>Genomic Encyclopedia of Type Strains, Phase III (KMG-III): the genomes of soil and plant-associated and newly described type strains.</title>
        <authorList>
            <person name="Whitman W."/>
        </authorList>
    </citation>
    <scope>NUCLEOTIDE SEQUENCE [LARGE SCALE GENOMIC DNA]</scope>
    <source>
        <strain evidence="1 2">JCM 18070</strain>
    </source>
</reference>
<name>A0A2S4MJB9_9BURK</name>
<keyword evidence="2" id="KW-1185">Reference proteome</keyword>